<evidence type="ECO:0000256" key="1">
    <source>
        <dbReference type="ARBA" id="ARBA00001913"/>
    </source>
</evidence>
<evidence type="ECO:0000256" key="12">
    <source>
        <dbReference type="ARBA" id="ARBA00023026"/>
    </source>
</evidence>
<sequence>MSGTGSLSAPVSASGNAIIDGILGHAAWVGDTLTFGFAGETVSRFDPVYRAYAFSGEAQGVYAPTGAIRTVIAGALDADAGPAARAGLAVEGFTALNISETTSGEARINVAQTSTDPYGYGTAWAYYPSEKDTGGDVWFSDTRYDFSKAQIGTYSGYVMMHELGHALGLDHGHDEDHHDDIAALPHDLDSMEYSLMTYRSYVGASGLSLSNGADSYAQSWMMADIAALQHLYGADFSANAGNTTYSWRPDSGQTVIDGVVAIDPAGLRIFATLWDGGGIDTYDLSAYSTDLSIDLAPGAASLFSAAQAANLGHGHLARGNIYNALQHDGDARSLIENAIGGAGNDDIAGNHARNRLSGGEGDDTLSGLAGNDVLAGQAGDDRLFGGAGRDKLFGHAGNDKLFGEAGRDVLRGGAGDDLLCGGTGADRLIGGAGADTFRFLAGDSLTGGKRHDRVVDFSSGEDLIDLITMSEAAPLGLTFADLTLRDTKNGSRILIDLDGDGLVDQRIDMIGCSALTADDFLF</sequence>
<gene>
    <name evidence="15" type="ORF">FGK64_12960</name>
</gene>
<keyword evidence="10" id="KW-0378">Hydrolase</keyword>
<name>A0ABY2XB84_9RHOB</name>
<dbReference type="PRINTS" id="PR01488">
    <property type="entry name" value="RTXTOXINA"/>
</dbReference>
<dbReference type="InterPro" id="IPR001818">
    <property type="entry name" value="Pept_M10_metallopeptidase"/>
</dbReference>
<keyword evidence="9" id="KW-0677">Repeat</keyword>
<evidence type="ECO:0000256" key="10">
    <source>
        <dbReference type="ARBA" id="ARBA00022801"/>
    </source>
</evidence>
<evidence type="ECO:0000256" key="11">
    <source>
        <dbReference type="ARBA" id="ARBA00022833"/>
    </source>
</evidence>
<dbReference type="CDD" id="cd04277">
    <property type="entry name" value="ZnMc_serralysin_like"/>
    <property type="match status" value="1"/>
</dbReference>
<dbReference type="Gene3D" id="2.150.10.10">
    <property type="entry name" value="Serralysin-like metalloprotease, C-terminal"/>
    <property type="match status" value="2"/>
</dbReference>
<dbReference type="InterPro" id="IPR018511">
    <property type="entry name" value="Hemolysin-typ_Ca-bd_CS"/>
</dbReference>
<keyword evidence="11" id="KW-0862">Zinc</keyword>
<evidence type="ECO:0000313" key="16">
    <source>
        <dbReference type="Proteomes" id="UP001191082"/>
    </source>
</evidence>
<dbReference type="SUPFAM" id="SSF51120">
    <property type="entry name" value="beta-Roll"/>
    <property type="match status" value="2"/>
</dbReference>
<evidence type="ECO:0000256" key="8">
    <source>
        <dbReference type="ARBA" id="ARBA00022723"/>
    </source>
</evidence>
<evidence type="ECO:0000259" key="14">
    <source>
        <dbReference type="SMART" id="SM00235"/>
    </source>
</evidence>
<evidence type="ECO:0000256" key="13">
    <source>
        <dbReference type="ARBA" id="ARBA00023136"/>
    </source>
</evidence>
<comment type="similarity">
    <text evidence="4">Belongs to the peptidase M10B family.</text>
</comment>
<dbReference type="EMBL" id="VCPC01000002">
    <property type="protein sequence ID" value="TMV13633.1"/>
    <property type="molecule type" value="Genomic_DNA"/>
</dbReference>
<evidence type="ECO:0000256" key="7">
    <source>
        <dbReference type="ARBA" id="ARBA00022670"/>
    </source>
</evidence>
<dbReference type="Pfam" id="PF00413">
    <property type="entry name" value="Peptidase_M10"/>
    <property type="match status" value="1"/>
</dbReference>
<dbReference type="PRINTS" id="PR00313">
    <property type="entry name" value="CABNDNGRPT"/>
</dbReference>
<reference evidence="15 16" key="1">
    <citation type="submission" date="2019-05" db="EMBL/GenBank/DDBJ databases">
        <title>Marivita sp. nov. isolated from sea sediment.</title>
        <authorList>
            <person name="Kim W."/>
        </authorList>
    </citation>
    <scope>NUCLEOTIDE SEQUENCE [LARGE SCALE GENOMIC DNA]</scope>
    <source>
        <strain evidence="15 16">CAU 1492</strain>
    </source>
</reference>
<keyword evidence="6" id="KW-0800">Toxin</keyword>
<dbReference type="GO" id="GO:0008237">
    <property type="term" value="F:metallopeptidase activity"/>
    <property type="evidence" value="ECO:0007669"/>
    <property type="project" value="UniProtKB-KW"/>
</dbReference>
<keyword evidence="7" id="KW-0645">Protease</keyword>
<keyword evidence="12" id="KW-0843">Virulence</keyword>
<dbReference type="PANTHER" id="PTHR38340:SF1">
    <property type="entry name" value="S-LAYER PROTEIN"/>
    <property type="match status" value="1"/>
</dbReference>
<comment type="caution">
    <text evidence="15">The sequence shown here is derived from an EMBL/GenBank/DDBJ whole genome shotgun (WGS) entry which is preliminary data.</text>
</comment>
<protein>
    <submittedName>
        <fullName evidence="15">Matrixin family metalloprotease</fullName>
    </submittedName>
</protein>
<evidence type="ECO:0000256" key="4">
    <source>
        <dbReference type="ARBA" id="ARBA00009490"/>
    </source>
</evidence>
<keyword evidence="8" id="KW-0479">Metal-binding</keyword>
<dbReference type="SUPFAM" id="SSF55486">
    <property type="entry name" value="Metalloproteases ('zincins'), catalytic domain"/>
    <property type="match status" value="1"/>
</dbReference>
<feature type="domain" description="Peptidase metallopeptidase" evidence="14">
    <location>
        <begin position="24"/>
        <end position="204"/>
    </location>
</feature>
<evidence type="ECO:0000256" key="6">
    <source>
        <dbReference type="ARBA" id="ARBA00022656"/>
    </source>
</evidence>
<evidence type="ECO:0000256" key="2">
    <source>
        <dbReference type="ARBA" id="ARBA00004370"/>
    </source>
</evidence>
<dbReference type="Gene3D" id="3.40.390.10">
    <property type="entry name" value="Collagenase (Catalytic Domain)"/>
    <property type="match status" value="1"/>
</dbReference>
<evidence type="ECO:0000256" key="3">
    <source>
        <dbReference type="ARBA" id="ARBA00004613"/>
    </source>
</evidence>
<evidence type="ECO:0000313" key="15">
    <source>
        <dbReference type="EMBL" id="TMV13633.1"/>
    </source>
</evidence>
<keyword evidence="16" id="KW-1185">Reference proteome</keyword>
<dbReference type="InterPro" id="IPR001343">
    <property type="entry name" value="Hemolysn_Ca-bd"/>
</dbReference>
<dbReference type="Proteomes" id="UP001191082">
    <property type="component" value="Unassembled WGS sequence"/>
</dbReference>
<dbReference type="InterPro" id="IPR050557">
    <property type="entry name" value="RTX_toxin/Mannuronan_C5-epim"/>
</dbReference>
<comment type="subcellular location">
    <subcellularLocation>
        <location evidence="2">Membrane</location>
    </subcellularLocation>
    <subcellularLocation>
        <location evidence="3">Secreted</location>
    </subcellularLocation>
</comment>
<evidence type="ECO:0000256" key="9">
    <source>
        <dbReference type="ARBA" id="ARBA00022737"/>
    </source>
</evidence>
<dbReference type="InterPro" id="IPR011049">
    <property type="entry name" value="Serralysin-like_metalloprot_C"/>
</dbReference>
<dbReference type="Pfam" id="PF08548">
    <property type="entry name" value="Peptidase_M10_C"/>
    <property type="match status" value="1"/>
</dbReference>
<organism evidence="15 16">
    <name type="scientific">Arenibacterium halophilum</name>
    <dbReference type="NCBI Taxonomy" id="2583821"/>
    <lineage>
        <taxon>Bacteria</taxon>
        <taxon>Pseudomonadati</taxon>
        <taxon>Pseudomonadota</taxon>
        <taxon>Alphaproteobacteria</taxon>
        <taxon>Rhodobacterales</taxon>
        <taxon>Paracoccaceae</taxon>
        <taxon>Arenibacterium</taxon>
    </lineage>
</organism>
<dbReference type="RefSeq" id="WP_138864186.1">
    <property type="nucleotide sequence ID" value="NZ_VCPC01000002.1"/>
</dbReference>
<accession>A0ABY2XB84</accession>
<comment type="cofactor">
    <cofactor evidence="1">
        <name>Ca(2+)</name>
        <dbReference type="ChEBI" id="CHEBI:29108"/>
    </cofactor>
</comment>
<dbReference type="PANTHER" id="PTHR38340">
    <property type="entry name" value="S-LAYER PROTEIN"/>
    <property type="match status" value="1"/>
</dbReference>
<dbReference type="InterPro" id="IPR034033">
    <property type="entry name" value="Serralysin-like"/>
</dbReference>
<dbReference type="InterPro" id="IPR013858">
    <property type="entry name" value="Peptidase_M10B_C"/>
</dbReference>
<dbReference type="InterPro" id="IPR003995">
    <property type="entry name" value="RTX_toxin_determinant-A"/>
</dbReference>
<keyword evidence="15" id="KW-0482">Metalloprotease</keyword>
<proteinExistence type="inferred from homology"/>
<keyword evidence="13" id="KW-0472">Membrane</keyword>
<evidence type="ECO:0000256" key="5">
    <source>
        <dbReference type="ARBA" id="ARBA00022525"/>
    </source>
</evidence>
<dbReference type="PROSITE" id="PS00330">
    <property type="entry name" value="HEMOLYSIN_CALCIUM"/>
    <property type="match status" value="3"/>
</dbReference>
<dbReference type="InterPro" id="IPR006026">
    <property type="entry name" value="Peptidase_Metallo"/>
</dbReference>
<dbReference type="InterPro" id="IPR024079">
    <property type="entry name" value="MetalloPept_cat_dom_sf"/>
</dbReference>
<keyword evidence="5" id="KW-0964">Secreted</keyword>
<dbReference type="Pfam" id="PF00353">
    <property type="entry name" value="HemolysinCabind"/>
    <property type="match status" value="3"/>
</dbReference>
<dbReference type="SMART" id="SM00235">
    <property type="entry name" value="ZnMc"/>
    <property type="match status" value="1"/>
</dbReference>